<reference evidence="2" key="2">
    <citation type="submission" date="2020-09" db="EMBL/GenBank/DDBJ databases">
        <authorList>
            <person name="Sun Q."/>
            <person name="Kim S."/>
        </authorList>
    </citation>
    <scope>NUCLEOTIDE SEQUENCE</scope>
    <source>
        <strain evidence="2">KCTC 32437</strain>
    </source>
</reference>
<reference evidence="2" key="1">
    <citation type="journal article" date="2014" name="Int. J. Syst. Evol. Microbiol.">
        <title>Complete genome sequence of Corynebacterium casei LMG S-19264T (=DSM 44701T), isolated from a smear-ripened cheese.</title>
        <authorList>
            <consortium name="US DOE Joint Genome Institute (JGI-PGF)"/>
            <person name="Walter F."/>
            <person name="Albersmeier A."/>
            <person name="Kalinowski J."/>
            <person name="Ruckert C."/>
        </authorList>
    </citation>
    <scope>NUCLEOTIDE SEQUENCE</scope>
    <source>
        <strain evidence="2">KCTC 32437</strain>
    </source>
</reference>
<keyword evidence="3" id="KW-1185">Reference proteome</keyword>
<dbReference type="SMART" id="SM00642">
    <property type="entry name" value="Aamy"/>
    <property type="match status" value="1"/>
</dbReference>
<dbReference type="InterPro" id="IPR017853">
    <property type="entry name" value="GH"/>
</dbReference>
<evidence type="ECO:0000313" key="3">
    <source>
        <dbReference type="Proteomes" id="UP000646579"/>
    </source>
</evidence>
<name>A0A918S244_9HYPH</name>
<dbReference type="RefSeq" id="WP_189424260.1">
    <property type="nucleotide sequence ID" value="NZ_BMZE01000001.1"/>
</dbReference>
<sequence>MKPSATYRLQFRDGMTFAKAEKLVPYLSQLGISHLYASPIFSATSGSTHGYDVTDHNVFDPVLGGKDGFMALAEALSSAGIGLSLDIVPNHMAASTENPWWRDVLKWGQDSAFASHFDIDWSERLTVPNLGKPFAECLADGELAVAFDEPHADFVLQYYDQRFPIHPNTYPIILEAIGISSPLSDLAKNAAPSDSTALADALRNEGAKLSQALSGLADNHQLLETLHEAQPWRLTYWRDARKHLSYRRFFEVTGLVGVRVEDNAVFEDVHRLSLDLLKSGVIDGLRIDHVDGLADPTGYLRHLRERAGPDAYIVVEKILGPDESLPESWPISGTTGYEFIAALADMLSDEQHFPELEAAYQNAVQPERSLEAERRAAKLQILEHNLETELTLLTNLARETSAQMDGPEASDADWRVAITELAVSFDVYRTYVEPSGAREIDRQMIEALAAGLCRHAGLKSDLVDALARMLLLDVPDSAREKAYHFVRRFGQTTGPVMAKAIEDTLFYRRNLLIGLNEVGGEPELSGAAIDGFHAAMATRQEEQPHGLLATATHDTKRGEDARARLYTISESPAAWGDFVEAWRAKQASQVKTIAGGPAPDRETEWLIFQALFGVWPMQPADLDVAALSERFLAYLEKAMREAKRQTYWTEINEEYENAARDYAMALLEDPAFCTEMSAFIGPYLRAGALNSLAQTALKLFAPGIPDIYQGTETWDLSLVDPDNRRPPDFISADAHTELREQPLDAALPHWRDGTLKRWLLARGLQLRKALPDLLSGGAYLPIVVSGRMARHLVAFARTDGDASVLLIVPRLPFALLGEDTDDLAVDPSIWADTTLDLSPLGHRTLTDALTGHSIETGGTLSAREALSALPIAMFTSTS</sequence>
<evidence type="ECO:0000313" key="2">
    <source>
        <dbReference type="EMBL" id="GHA18231.1"/>
    </source>
</evidence>
<dbReference type="GO" id="GO:0005992">
    <property type="term" value="P:trehalose biosynthetic process"/>
    <property type="evidence" value="ECO:0007669"/>
    <property type="project" value="TreeGrafter"/>
</dbReference>
<gene>
    <name evidence="2" type="ORF">GCM10007989_11890</name>
</gene>
<dbReference type="Gene3D" id="3.20.20.80">
    <property type="entry name" value="Glycosidases"/>
    <property type="match status" value="1"/>
</dbReference>
<comment type="caution">
    <text evidence="2">The sequence shown here is derived from an EMBL/GenBank/DDBJ whole genome shotgun (WGS) entry which is preliminary data.</text>
</comment>
<proteinExistence type="predicted"/>
<dbReference type="Gene3D" id="3.30.1590.10">
    <property type="entry name" value="Maltooligosyl trehalose synthase, domain 2"/>
    <property type="match status" value="1"/>
</dbReference>
<dbReference type="PANTHER" id="PTHR10357">
    <property type="entry name" value="ALPHA-AMYLASE FAMILY MEMBER"/>
    <property type="match status" value="1"/>
</dbReference>
<accession>A0A918S244</accession>
<dbReference type="GO" id="GO:0047470">
    <property type="term" value="F:(1,4)-alpha-D-glucan 1-alpha-D-glucosylmutase activity"/>
    <property type="evidence" value="ECO:0007669"/>
    <property type="project" value="TreeGrafter"/>
</dbReference>
<organism evidence="2 3">
    <name type="scientific">Devosia pacifica</name>
    <dbReference type="NCBI Taxonomy" id="1335967"/>
    <lineage>
        <taxon>Bacteria</taxon>
        <taxon>Pseudomonadati</taxon>
        <taxon>Pseudomonadota</taxon>
        <taxon>Alphaproteobacteria</taxon>
        <taxon>Hyphomicrobiales</taxon>
        <taxon>Devosiaceae</taxon>
        <taxon>Devosia</taxon>
    </lineage>
</organism>
<dbReference type="Gene3D" id="1.10.150.200">
    <property type="entry name" value="Maltooligosyl trehalose synthase, domain 3"/>
    <property type="match status" value="1"/>
</dbReference>
<dbReference type="NCBIfam" id="TIGR02401">
    <property type="entry name" value="trehalose_TreY"/>
    <property type="match status" value="1"/>
</dbReference>
<dbReference type="InterPro" id="IPR006047">
    <property type="entry name" value="GH13_cat_dom"/>
</dbReference>
<evidence type="ECO:0000259" key="1">
    <source>
        <dbReference type="SMART" id="SM00642"/>
    </source>
</evidence>
<dbReference type="InterPro" id="IPR013797">
    <property type="entry name" value="Maltooligo_trehalose_synth_4"/>
</dbReference>
<dbReference type="CDD" id="cd11336">
    <property type="entry name" value="AmyAc_MTSase"/>
    <property type="match status" value="1"/>
</dbReference>
<dbReference type="PANTHER" id="PTHR10357:SF216">
    <property type="entry name" value="MALTOOLIGOSYL TREHALOSE SYNTHASE-RELATED"/>
    <property type="match status" value="1"/>
</dbReference>
<dbReference type="Pfam" id="PF00128">
    <property type="entry name" value="Alpha-amylase"/>
    <property type="match status" value="1"/>
</dbReference>
<protein>
    <submittedName>
        <fullName evidence="2">Malto-oligosyltrehalose synthase</fullName>
    </submittedName>
</protein>
<dbReference type="Proteomes" id="UP000646579">
    <property type="component" value="Unassembled WGS sequence"/>
</dbReference>
<feature type="domain" description="Glycosyl hydrolase family 13 catalytic" evidence="1">
    <location>
        <begin position="11"/>
        <end position="751"/>
    </location>
</feature>
<dbReference type="EMBL" id="BMZE01000001">
    <property type="protein sequence ID" value="GHA18231.1"/>
    <property type="molecule type" value="Genomic_DNA"/>
</dbReference>
<dbReference type="GO" id="GO:0030980">
    <property type="term" value="P:alpha-glucan catabolic process"/>
    <property type="evidence" value="ECO:0007669"/>
    <property type="project" value="TreeGrafter"/>
</dbReference>
<dbReference type="AlphaFoldDB" id="A0A918S244"/>
<dbReference type="InterPro" id="IPR012767">
    <property type="entry name" value="Trehalose_TreY"/>
</dbReference>
<dbReference type="SUPFAM" id="SSF51445">
    <property type="entry name" value="(Trans)glycosidases"/>
    <property type="match status" value="1"/>
</dbReference>
<dbReference type="Gene3D" id="1.10.10.470">
    <property type="entry name" value="Maltooligosyl trehalose synthase, domain 4"/>
    <property type="match status" value="1"/>
</dbReference>